<name>A0A9P9APB5_9HYPO</name>
<dbReference type="EMBL" id="JAGPYM010000013">
    <property type="protein sequence ID" value="KAH6887934.1"/>
    <property type="molecule type" value="Genomic_DNA"/>
</dbReference>
<gene>
    <name evidence="3" type="ORF">B0T10DRAFT_489046</name>
</gene>
<keyword evidence="2" id="KW-0732">Signal</keyword>
<comment type="caution">
    <text evidence="3">The sequence shown here is derived from an EMBL/GenBank/DDBJ whole genome shotgun (WGS) entry which is preliminary data.</text>
</comment>
<sequence length="131" mass="14811">LALPCLALSILPILSVNRPAPASSSPVRHQSIGCLRKHSRPLFFLFACASLRPNTKAGNLCRESRERNKEDNQNVKHTRTSPSRRHLYSSHTSARGNKQGLIKTKPKALKRGREIKTHWCREAYPSFLETN</sequence>
<feature type="region of interest" description="Disordered" evidence="1">
    <location>
        <begin position="58"/>
        <end position="108"/>
    </location>
</feature>
<proteinExistence type="predicted"/>
<feature type="chain" id="PRO_5040324424" evidence="2">
    <location>
        <begin position="25"/>
        <end position="131"/>
    </location>
</feature>
<evidence type="ECO:0000313" key="3">
    <source>
        <dbReference type="EMBL" id="KAH6887934.1"/>
    </source>
</evidence>
<accession>A0A9P9APB5</accession>
<keyword evidence="4" id="KW-1185">Reference proteome</keyword>
<evidence type="ECO:0000256" key="2">
    <source>
        <dbReference type="SAM" id="SignalP"/>
    </source>
</evidence>
<feature type="compositionally biased region" description="Basic residues" evidence="1">
    <location>
        <begin position="76"/>
        <end position="88"/>
    </location>
</feature>
<evidence type="ECO:0000313" key="4">
    <source>
        <dbReference type="Proteomes" id="UP000777438"/>
    </source>
</evidence>
<feature type="signal peptide" evidence="2">
    <location>
        <begin position="1"/>
        <end position="24"/>
    </location>
</feature>
<dbReference type="AlphaFoldDB" id="A0A9P9APB5"/>
<feature type="compositionally biased region" description="Basic and acidic residues" evidence="1">
    <location>
        <begin position="62"/>
        <end position="74"/>
    </location>
</feature>
<feature type="non-terminal residue" evidence="3">
    <location>
        <position position="1"/>
    </location>
</feature>
<protein>
    <submittedName>
        <fullName evidence="3">Uncharacterized protein</fullName>
    </submittedName>
</protein>
<organism evidence="3 4">
    <name type="scientific">Thelonectria olida</name>
    <dbReference type="NCBI Taxonomy" id="1576542"/>
    <lineage>
        <taxon>Eukaryota</taxon>
        <taxon>Fungi</taxon>
        <taxon>Dikarya</taxon>
        <taxon>Ascomycota</taxon>
        <taxon>Pezizomycotina</taxon>
        <taxon>Sordariomycetes</taxon>
        <taxon>Hypocreomycetidae</taxon>
        <taxon>Hypocreales</taxon>
        <taxon>Nectriaceae</taxon>
        <taxon>Thelonectria</taxon>
    </lineage>
</organism>
<dbReference type="Proteomes" id="UP000777438">
    <property type="component" value="Unassembled WGS sequence"/>
</dbReference>
<evidence type="ECO:0000256" key="1">
    <source>
        <dbReference type="SAM" id="MobiDB-lite"/>
    </source>
</evidence>
<reference evidence="3 4" key="1">
    <citation type="journal article" date="2021" name="Nat. Commun.">
        <title>Genetic determinants of endophytism in the Arabidopsis root mycobiome.</title>
        <authorList>
            <person name="Mesny F."/>
            <person name="Miyauchi S."/>
            <person name="Thiergart T."/>
            <person name="Pickel B."/>
            <person name="Atanasova L."/>
            <person name="Karlsson M."/>
            <person name="Huettel B."/>
            <person name="Barry K.W."/>
            <person name="Haridas S."/>
            <person name="Chen C."/>
            <person name="Bauer D."/>
            <person name="Andreopoulos W."/>
            <person name="Pangilinan J."/>
            <person name="LaButti K."/>
            <person name="Riley R."/>
            <person name="Lipzen A."/>
            <person name="Clum A."/>
            <person name="Drula E."/>
            <person name="Henrissat B."/>
            <person name="Kohler A."/>
            <person name="Grigoriev I.V."/>
            <person name="Martin F.M."/>
            <person name="Hacquard S."/>
        </authorList>
    </citation>
    <scope>NUCLEOTIDE SEQUENCE [LARGE SCALE GENOMIC DNA]</scope>
    <source>
        <strain evidence="3 4">MPI-CAGE-CH-0241</strain>
    </source>
</reference>